<feature type="region of interest" description="Disordered" evidence="2">
    <location>
        <begin position="91"/>
        <end position="184"/>
    </location>
</feature>
<evidence type="ECO:0000256" key="1">
    <source>
        <dbReference type="ARBA" id="ARBA00023125"/>
    </source>
</evidence>
<dbReference type="PROSITE" id="PS50937">
    <property type="entry name" value="HTH_MERR_2"/>
    <property type="match status" value="1"/>
</dbReference>
<organism evidence="4 5">
    <name type="scientific">Amycolatopsis rhabdoformis</name>
    <dbReference type="NCBI Taxonomy" id="1448059"/>
    <lineage>
        <taxon>Bacteria</taxon>
        <taxon>Bacillati</taxon>
        <taxon>Actinomycetota</taxon>
        <taxon>Actinomycetes</taxon>
        <taxon>Pseudonocardiales</taxon>
        <taxon>Pseudonocardiaceae</taxon>
        <taxon>Amycolatopsis</taxon>
    </lineage>
</organism>
<dbReference type="InterPro" id="IPR000551">
    <property type="entry name" value="MerR-type_HTH_dom"/>
</dbReference>
<evidence type="ECO:0000259" key="3">
    <source>
        <dbReference type="PROSITE" id="PS50937"/>
    </source>
</evidence>
<dbReference type="CDD" id="cd00592">
    <property type="entry name" value="HTH_MerR-like"/>
    <property type="match status" value="1"/>
</dbReference>
<sequence>MEHAAHDDPDANDFEADDPGADHPAATSAALGAATATATVGQEAAAAARHPAMADDPREDHLAAEPLDPAAVPTHAIGDESGISLAAVDQAEDDAAADPAEAAAAHTSAIGDVPESHPATADPAEDHVAADPVDSTAAHAPTSADPPNSLTPANPPLDPPETPETHNRPEDPPLHPSTTTNPTLTITDLAHQTGLTVKALRYYSDIGLVPTVGRDTAGRRQYRQDAVARVRLIRTLRALGIAIRTIRALLDKEADLTEVAQQEANRVSNQIHELQTRHTILQAIAHGDAGDQELDIMQDLSATARKALVNDFLEAVFITQTPASQGLKRTLTPELPDDPTPAQLAAWTELTDLTQDQDFRTLLRSQAEQQHGRTPDVLARIAQEATTGDPTGPQGAAAVRRVNPTRQDLVRITQATDPRRDRYLRLLAEINGWAAPTDLAPKMRWFETAVRRHSPNLLAR</sequence>
<protein>
    <submittedName>
        <fullName evidence="4">MerR family transcriptional regulator</fullName>
    </submittedName>
</protein>
<dbReference type="PANTHER" id="PTHR30204">
    <property type="entry name" value="REDOX-CYCLING DRUG-SENSING TRANSCRIPTIONAL ACTIVATOR SOXR"/>
    <property type="match status" value="1"/>
</dbReference>
<dbReference type="RefSeq" id="WP_326567493.1">
    <property type="nucleotide sequence ID" value="NZ_CP142149.1"/>
</dbReference>
<feature type="compositionally biased region" description="Low complexity" evidence="2">
    <location>
        <begin position="25"/>
        <end position="51"/>
    </location>
</feature>
<dbReference type="PANTHER" id="PTHR30204:SF93">
    <property type="entry name" value="HTH MERR-TYPE DOMAIN-CONTAINING PROTEIN"/>
    <property type="match status" value="1"/>
</dbReference>
<dbReference type="SMART" id="SM00422">
    <property type="entry name" value="HTH_MERR"/>
    <property type="match status" value="1"/>
</dbReference>
<name>A0ABZ1I3H8_9PSEU</name>
<evidence type="ECO:0000313" key="4">
    <source>
        <dbReference type="EMBL" id="WSE28491.1"/>
    </source>
</evidence>
<feature type="domain" description="HTH merR-type" evidence="3">
    <location>
        <begin position="183"/>
        <end position="252"/>
    </location>
</feature>
<feature type="compositionally biased region" description="Acidic residues" evidence="2">
    <location>
        <begin position="10"/>
        <end position="19"/>
    </location>
</feature>
<proteinExistence type="predicted"/>
<evidence type="ECO:0000313" key="5">
    <source>
        <dbReference type="Proteomes" id="UP001330812"/>
    </source>
</evidence>
<feature type="compositionally biased region" description="Pro residues" evidence="2">
    <location>
        <begin position="153"/>
        <end position="162"/>
    </location>
</feature>
<dbReference type="Proteomes" id="UP001330812">
    <property type="component" value="Chromosome"/>
</dbReference>
<dbReference type="InterPro" id="IPR047057">
    <property type="entry name" value="MerR_fam"/>
</dbReference>
<dbReference type="EMBL" id="CP142149">
    <property type="protein sequence ID" value="WSE28491.1"/>
    <property type="molecule type" value="Genomic_DNA"/>
</dbReference>
<dbReference type="InterPro" id="IPR009061">
    <property type="entry name" value="DNA-bd_dom_put_sf"/>
</dbReference>
<feature type="compositionally biased region" description="Basic and acidic residues" evidence="2">
    <location>
        <begin position="163"/>
        <end position="173"/>
    </location>
</feature>
<accession>A0ABZ1I3H8</accession>
<dbReference type="Pfam" id="PF13411">
    <property type="entry name" value="MerR_1"/>
    <property type="match status" value="1"/>
</dbReference>
<reference evidence="4 5" key="1">
    <citation type="journal article" date="2015" name="Int. J. Syst. Evol. Microbiol.">
        <title>Amycolatopsis rhabdoformis sp. nov., an actinomycete isolated from a tropical forest soil.</title>
        <authorList>
            <person name="Souza W.R."/>
            <person name="Silva R.E."/>
            <person name="Goodfellow M."/>
            <person name="Busarakam K."/>
            <person name="Figueiro F.S."/>
            <person name="Ferreira D."/>
            <person name="Rodrigues-Filho E."/>
            <person name="Moraes L.A.B."/>
            <person name="Zucchi T.D."/>
        </authorList>
    </citation>
    <scope>NUCLEOTIDE SEQUENCE [LARGE SCALE GENOMIC DNA]</scope>
    <source>
        <strain evidence="4 5">NCIMB 14900</strain>
    </source>
</reference>
<feature type="region of interest" description="Disordered" evidence="2">
    <location>
        <begin position="1"/>
        <end position="78"/>
    </location>
</feature>
<dbReference type="Gene3D" id="1.10.1660.10">
    <property type="match status" value="1"/>
</dbReference>
<evidence type="ECO:0000256" key="2">
    <source>
        <dbReference type="SAM" id="MobiDB-lite"/>
    </source>
</evidence>
<keyword evidence="1" id="KW-0238">DNA-binding</keyword>
<gene>
    <name evidence="4" type="ORF">VSH64_37525</name>
</gene>
<keyword evidence="5" id="KW-1185">Reference proteome</keyword>
<feature type="compositionally biased region" description="Basic and acidic residues" evidence="2">
    <location>
        <begin position="52"/>
        <end position="63"/>
    </location>
</feature>
<dbReference type="SUPFAM" id="SSF46955">
    <property type="entry name" value="Putative DNA-binding domain"/>
    <property type="match status" value="1"/>
</dbReference>
<dbReference type="PRINTS" id="PR00040">
    <property type="entry name" value="HTHMERR"/>
</dbReference>